<name>A0A8T0G528_CERPU</name>
<keyword evidence="2" id="KW-0472">Membrane</keyword>
<sequence>MARWLENASAHGVAATPNVVALLATVIVFFACVTKLVALCAAHGSPQVLNRESEPEGELSPESKKLSQRFSPSTIQAKLSSFRKSSFRNSSSFRSASSFRMDCSQVDVVDAIQRVQPAQESEPEEAPGTPAVWQKQILRGERCAPLEFSGLILYDEKGNPLQPHNNRRPLRS</sequence>
<feature type="region of interest" description="Disordered" evidence="1">
    <location>
        <begin position="50"/>
        <end position="72"/>
    </location>
</feature>
<protein>
    <submittedName>
        <fullName evidence="3">Uncharacterized protein</fullName>
    </submittedName>
</protein>
<organism evidence="3 4">
    <name type="scientific">Ceratodon purpureus</name>
    <name type="common">Fire moss</name>
    <name type="synonym">Dicranum purpureum</name>
    <dbReference type="NCBI Taxonomy" id="3225"/>
    <lineage>
        <taxon>Eukaryota</taxon>
        <taxon>Viridiplantae</taxon>
        <taxon>Streptophyta</taxon>
        <taxon>Embryophyta</taxon>
        <taxon>Bryophyta</taxon>
        <taxon>Bryophytina</taxon>
        <taxon>Bryopsida</taxon>
        <taxon>Dicranidae</taxon>
        <taxon>Pseudoditrichales</taxon>
        <taxon>Ditrichaceae</taxon>
        <taxon>Ceratodon</taxon>
    </lineage>
</organism>
<feature type="transmembrane region" description="Helical" evidence="2">
    <location>
        <begin position="20"/>
        <end position="42"/>
    </location>
</feature>
<accession>A0A8T0G528</accession>
<dbReference type="AlphaFoldDB" id="A0A8T0G528"/>
<evidence type="ECO:0000313" key="4">
    <source>
        <dbReference type="Proteomes" id="UP000822688"/>
    </source>
</evidence>
<dbReference type="PANTHER" id="PTHR33237">
    <property type="entry name" value="F2P16.13 PROTEIN-RELATED"/>
    <property type="match status" value="1"/>
</dbReference>
<evidence type="ECO:0000256" key="1">
    <source>
        <dbReference type="SAM" id="MobiDB-lite"/>
    </source>
</evidence>
<dbReference type="PANTHER" id="PTHR33237:SF21">
    <property type="entry name" value="TRANSMEMBRANE PROTEIN"/>
    <property type="match status" value="1"/>
</dbReference>
<dbReference type="EMBL" id="CM026433">
    <property type="protein sequence ID" value="KAG0553574.1"/>
    <property type="molecule type" value="Genomic_DNA"/>
</dbReference>
<keyword evidence="2" id="KW-1133">Transmembrane helix</keyword>
<dbReference type="Proteomes" id="UP000822688">
    <property type="component" value="Chromosome 12"/>
</dbReference>
<dbReference type="PROSITE" id="PS51257">
    <property type="entry name" value="PROKAR_LIPOPROTEIN"/>
    <property type="match status" value="1"/>
</dbReference>
<keyword evidence="4" id="KW-1185">Reference proteome</keyword>
<reference evidence="3" key="1">
    <citation type="submission" date="2020-06" db="EMBL/GenBank/DDBJ databases">
        <title>WGS assembly of Ceratodon purpureus strain R40.</title>
        <authorList>
            <person name="Carey S.B."/>
            <person name="Jenkins J."/>
            <person name="Shu S."/>
            <person name="Lovell J.T."/>
            <person name="Sreedasyam A."/>
            <person name="Maumus F."/>
            <person name="Tiley G.P."/>
            <person name="Fernandez-Pozo N."/>
            <person name="Barry K."/>
            <person name="Chen C."/>
            <person name="Wang M."/>
            <person name="Lipzen A."/>
            <person name="Daum C."/>
            <person name="Saski C.A."/>
            <person name="Payton A.C."/>
            <person name="Mcbreen J.C."/>
            <person name="Conrad R.E."/>
            <person name="Kollar L.M."/>
            <person name="Olsson S."/>
            <person name="Huttunen S."/>
            <person name="Landis J.B."/>
            <person name="Wickett N.J."/>
            <person name="Johnson M.G."/>
            <person name="Rensing S.A."/>
            <person name="Grimwood J."/>
            <person name="Schmutz J."/>
            <person name="Mcdaniel S.F."/>
        </authorList>
    </citation>
    <scope>NUCLEOTIDE SEQUENCE</scope>
    <source>
        <strain evidence="3">R40</strain>
    </source>
</reference>
<evidence type="ECO:0000313" key="3">
    <source>
        <dbReference type="EMBL" id="KAG0553574.1"/>
    </source>
</evidence>
<gene>
    <name evidence="3" type="ORF">KC19_12G021900</name>
</gene>
<keyword evidence="2" id="KW-0812">Transmembrane</keyword>
<comment type="caution">
    <text evidence="3">The sequence shown here is derived from an EMBL/GenBank/DDBJ whole genome shotgun (WGS) entry which is preliminary data.</text>
</comment>
<proteinExistence type="predicted"/>
<evidence type="ECO:0000256" key="2">
    <source>
        <dbReference type="SAM" id="Phobius"/>
    </source>
</evidence>